<dbReference type="EMBL" id="CAJOAX010004671">
    <property type="protein sequence ID" value="CAF3916107.1"/>
    <property type="molecule type" value="Genomic_DNA"/>
</dbReference>
<dbReference type="Proteomes" id="UP000663823">
    <property type="component" value="Unassembled WGS sequence"/>
</dbReference>
<dbReference type="EMBL" id="CAJNOT010000288">
    <property type="protein sequence ID" value="CAF0927526.1"/>
    <property type="molecule type" value="Genomic_DNA"/>
</dbReference>
<dbReference type="Proteomes" id="UP000663864">
    <property type="component" value="Unassembled WGS sequence"/>
</dbReference>
<dbReference type="SUPFAM" id="SSF46689">
    <property type="entry name" value="Homeodomain-like"/>
    <property type="match status" value="1"/>
</dbReference>
<accession>A0A814DSX9</accession>
<gene>
    <name evidence="4" type="ORF">JBS370_LOCUS11612</name>
    <name evidence="5" type="ORF">OTI717_LOCUS24564</name>
    <name evidence="2" type="ORF">PYM288_LOCUS12531</name>
    <name evidence="3" type="ORF">RFH988_LOCUS33385</name>
    <name evidence="1" type="ORF">ZHD862_LOCUS8745</name>
</gene>
<dbReference type="EMBL" id="CAJNOH010000234">
    <property type="protein sequence ID" value="CAF0959212.1"/>
    <property type="molecule type" value="Genomic_DNA"/>
</dbReference>
<evidence type="ECO:0000313" key="6">
    <source>
        <dbReference type="Proteomes" id="UP000663854"/>
    </source>
</evidence>
<dbReference type="Proteomes" id="UP000663836">
    <property type="component" value="Unassembled WGS sequence"/>
</dbReference>
<dbReference type="Proteomes" id="UP000663854">
    <property type="component" value="Unassembled WGS sequence"/>
</dbReference>
<name>A0A814DSX9_9BILA</name>
<evidence type="ECO:0000313" key="5">
    <source>
        <dbReference type="EMBL" id="CAF3916107.1"/>
    </source>
</evidence>
<evidence type="ECO:0000313" key="4">
    <source>
        <dbReference type="EMBL" id="CAF3734395.1"/>
    </source>
</evidence>
<dbReference type="Pfam" id="PF13384">
    <property type="entry name" value="HTH_23"/>
    <property type="match status" value="1"/>
</dbReference>
<dbReference type="EMBL" id="CAJNOO010004182">
    <property type="protein sequence ID" value="CAF1371921.1"/>
    <property type="molecule type" value="Genomic_DNA"/>
</dbReference>
<evidence type="ECO:0000313" key="1">
    <source>
        <dbReference type="EMBL" id="CAF0927526.1"/>
    </source>
</evidence>
<comment type="caution">
    <text evidence="2">The sequence shown here is derived from an EMBL/GenBank/DDBJ whole genome shotgun (WGS) entry which is preliminary data.</text>
</comment>
<dbReference type="EMBL" id="CAJOBD010000902">
    <property type="protein sequence ID" value="CAF3734395.1"/>
    <property type="molecule type" value="Genomic_DNA"/>
</dbReference>
<evidence type="ECO:0000313" key="3">
    <source>
        <dbReference type="EMBL" id="CAF1371921.1"/>
    </source>
</evidence>
<evidence type="ECO:0000313" key="2">
    <source>
        <dbReference type="EMBL" id="CAF0959212.1"/>
    </source>
</evidence>
<dbReference type="AlphaFoldDB" id="A0A814DSX9"/>
<protein>
    <submittedName>
        <fullName evidence="2">Uncharacterized protein</fullName>
    </submittedName>
</protein>
<dbReference type="OrthoDB" id="10052253at2759"/>
<proteinExistence type="predicted"/>
<dbReference type="InterPro" id="IPR009057">
    <property type="entry name" value="Homeodomain-like_sf"/>
</dbReference>
<reference evidence="2" key="1">
    <citation type="submission" date="2021-02" db="EMBL/GenBank/DDBJ databases">
        <authorList>
            <person name="Nowell W R."/>
        </authorList>
    </citation>
    <scope>NUCLEOTIDE SEQUENCE</scope>
</reference>
<dbReference type="Proteomes" id="UP000663882">
    <property type="component" value="Unassembled WGS sequence"/>
</dbReference>
<organism evidence="2 6">
    <name type="scientific">Rotaria sordida</name>
    <dbReference type="NCBI Taxonomy" id="392033"/>
    <lineage>
        <taxon>Eukaryota</taxon>
        <taxon>Metazoa</taxon>
        <taxon>Spiralia</taxon>
        <taxon>Gnathifera</taxon>
        <taxon>Rotifera</taxon>
        <taxon>Eurotatoria</taxon>
        <taxon>Bdelloidea</taxon>
        <taxon>Philodinida</taxon>
        <taxon>Philodinidae</taxon>
        <taxon>Rotaria</taxon>
    </lineage>
</organism>
<sequence>MNSHLSSGDRWRIISLSLDQGANLNQIAAVINCSRATVFNILQLFHETNNGTLRQGHGRTLLNNRRRIQDNIKIIIEKKTVEKCRFLALVD</sequence>